<sequence>MVTRNRFGLSRDIPAGIAREVRQRDGFGCVKCGNAIIDYEHFDPEFKDAKEHNAAGIVLLCITCHGLKTRGRLSRESIAEAIRSPAARHKGFSFGPFDIGTRHPELIFGNVVARNVPVLIQIHGEDIFRIREPEAPGGPFRISAFVSDRNGAPMMHIVDNEWRTKTSNWDVRVEANRITINSDVRDIDLVLRSNPPDRLVFERFNLRHRGIAMSSSAGSPTLFKMLDGRSLSTEGMELDGCKIGVMLDQSGLAVGIGGGMVSIKSMSLGYLLPSDGRQHTSRPMESATILPFKPKA</sequence>
<evidence type="ECO:0000313" key="1">
    <source>
        <dbReference type="EMBL" id="CDX55421.1"/>
    </source>
</evidence>
<proteinExistence type="predicted"/>
<name>A0A0K2VW33_MESPL</name>
<dbReference type="AlphaFoldDB" id="A0A0K2VW33"/>
<dbReference type="EMBL" id="CCND01000012">
    <property type="protein sequence ID" value="CDX55421.1"/>
    <property type="molecule type" value="Genomic_DNA"/>
</dbReference>
<gene>
    <name evidence="1" type="ORF">MPL1032_20121</name>
</gene>
<evidence type="ECO:0008006" key="3">
    <source>
        <dbReference type="Google" id="ProtNLM"/>
    </source>
</evidence>
<evidence type="ECO:0000313" key="2">
    <source>
        <dbReference type="Proteomes" id="UP000182888"/>
    </source>
</evidence>
<dbReference type="Proteomes" id="UP000182888">
    <property type="component" value="Unassembled WGS sequence"/>
</dbReference>
<reference evidence="2" key="1">
    <citation type="submission" date="2014-08" db="EMBL/GenBank/DDBJ databases">
        <authorList>
            <person name="Edwards T."/>
        </authorList>
    </citation>
    <scope>NUCLEOTIDE SEQUENCE [LARGE SCALE GENOMIC DNA]</scope>
</reference>
<protein>
    <recommendedName>
        <fullName evidence="3">HNH endonuclease</fullName>
    </recommendedName>
</protein>
<accession>A0A0K2VW33</accession>
<organism evidence="1 2">
    <name type="scientific">Mesorhizobium plurifarium</name>
    <dbReference type="NCBI Taxonomy" id="69974"/>
    <lineage>
        <taxon>Bacteria</taxon>
        <taxon>Pseudomonadati</taxon>
        <taxon>Pseudomonadota</taxon>
        <taxon>Alphaproteobacteria</taxon>
        <taxon>Hyphomicrobiales</taxon>
        <taxon>Phyllobacteriaceae</taxon>
        <taxon>Mesorhizobium</taxon>
    </lineage>
</organism>